<gene>
    <name evidence="2" type="ORF">H257_10931</name>
</gene>
<organism evidence="2">
    <name type="scientific">Aphanomyces astaci</name>
    <name type="common">Crayfish plague agent</name>
    <dbReference type="NCBI Taxonomy" id="112090"/>
    <lineage>
        <taxon>Eukaryota</taxon>
        <taxon>Sar</taxon>
        <taxon>Stramenopiles</taxon>
        <taxon>Oomycota</taxon>
        <taxon>Saprolegniomycetes</taxon>
        <taxon>Saprolegniales</taxon>
        <taxon>Verrucalvaceae</taxon>
        <taxon>Aphanomyces</taxon>
    </lineage>
</organism>
<protein>
    <submittedName>
        <fullName evidence="2">Uncharacterized protein</fullName>
    </submittedName>
</protein>
<dbReference type="RefSeq" id="XP_009835998.1">
    <property type="nucleotide sequence ID" value="XM_009837696.1"/>
</dbReference>
<reference evidence="2" key="1">
    <citation type="submission" date="2013-12" db="EMBL/GenBank/DDBJ databases">
        <title>The Genome Sequence of Aphanomyces astaci APO3.</title>
        <authorList>
            <consortium name="The Broad Institute Genomics Platform"/>
            <person name="Russ C."/>
            <person name="Tyler B."/>
            <person name="van West P."/>
            <person name="Dieguez-Uribeondo J."/>
            <person name="Young S.K."/>
            <person name="Zeng Q."/>
            <person name="Gargeya S."/>
            <person name="Fitzgerald M."/>
            <person name="Abouelleil A."/>
            <person name="Alvarado L."/>
            <person name="Chapman S.B."/>
            <person name="Gainer-Dewar J."/>
            <person name="Goldberg J."/>
            <person name="Griggs A."/>
            <person name="Gujja S."/>
            <person name="Hansen M."/>
            <person name="Howarth C."/>
            <person name="Imamovic A."/>
            <person name="Ireland A."/>
            <person name="Larimer J."/>
            <person name="McCowan C."/>
            <person name="Murphy C."/>
            <person name="Pearson M."/>
            <person name="Poon T.W."/>
            <person name="Priest M."/>
            <person name="Roberts A."/>
            <person name="Saif S."/>
            <person name="Shea T."/>
            <person name="Sykes S."/>
            <person name="Wortman J."/>
            <person name="Nusbaum C."/>
            <person name="Birren B."/>
        </authorList>
    </citation>
    <scope>NUCLEOTIDE SEQUENCE [LARGE SCALE GENOMIC DNA]</scope>
    <source>
        <strain evidence="2">APO3</strain>
    </source>
</reference>
<dbReference type="EMBL" id="KI913144">
    <property type="protein sequence ID" value="ETV74340.1"/>
    <property type="molecule type" value="Genomic_DNA"/>
</dbReference>
<dbReference type="VEuPathDB" id="FungiDB:H257_10931"/>
<evidence type="ECO:0000256" key="1">
    <source>
        <dbReference type="SAM" id="MobiDB-lite"/>
    </source>
</evidence>
<name>W4G3S2_APHAT</name>
<feature type="region of interest" description="Disordered" evidence="1">
    <location>
        <begin position="1"/>
        <end position="23"/>
    </location>
</feature>
<evidence type="ECO:0000313" key="2">
    <source>
        <dbReference type="EMBL" id="ETV74340.1"/>
    </source>
</evidence>
<sequence>MAKQMDPPAFAERRNQVGHRSLTASRRDPMCPHAVYVNHAAHSLAVGHPPYVAYLGRVRYLHVAGGRLGIPSITADGSLRGGCNHVAATPTNVSKLFYQRLPFVTTHRATQRVTRFIGLGQLGVSTDKDKK</sequence>
<dbReference type="GeneID" id="20812927"/>
<proteinExistence type="predicted"/>
<dbReference type="AlphaFoldDB" id="W4G3S2"/>
<accession>W4G3S2</accession>
<dbReference type="OrthoDB" id="444325at2759"/>